<keyword evidence="2 8" id="KW-1003">Cell membrane</keyword>
<proteinExistence type="inferred from homology"/>
<organism evidence="11 12">
    <name type="scientific">Blastococcus jejuensis</name>
    <dbReference type="NCBI Taxonomy" id="351224"/>
    <lineage>
        <taxon>Bacteria</taxon>
        <taxon>Bacillati</taxon>
        <taxon>Actinomycetota</taxon>
        <taxon>Actinomycetes</taxon>
        <taxon>Geodermatophilales</taxon>
        <taxon>Geodermatophilaceae</taxon>
        <taxon>Blastococcus</taxon>
    </lineage>
</organism>
<dbReference type="InterPro" id="IPR034746">
    <property type="entry name" value="POTRA"/>
</dbReference>
<keyword evidence="7 8" id="KW-0131">Cell cycle</keyword>
<keyword evidence="4 8" id="KW-0812">Transmembrane</keyword>
<dbReference type="EMBL" id="BAAAVV010000005">
    <property type="protein sequence ID" value="GAA3170991.1"/>
    <property type="molecule type" value="Genomic_DNA"/>
</dbReference>
<evidence type="ECO:0000256" key="5">
    <source>
        <dbReference type="ARBA" id="ARBA00022989"/>
    </source>
</evidence>
<evidence type="ECO:0000313" key="11">
    <source>
        <dbReference type="EMBL" id="GAA3170991.1"/>
    </source>
</evidence>
<evidence type="ECO:0000256" key="7">
    <source>
        <dbReference type="ARBA" id="ARBA00023306"/>
    </source>
</evidence>
<evidence type="ECO:0000256" key="2">
    <source>
        <dbReference type="ARBA" id="ARBA00022475"/>
    </source>
</evidence>
<dbReference type="PROSITE" id="PS51779">
    <property type="entry name" value="POTRA"/>
    <property type="match status" value="1"/>
</dbReference>
<evidence type="ECO:0000256" key="9">
    <source>
        <dbReference type="SAM" id="MobiDB-lite"/>
    </source>
</evidence>
<evidence type="ECO:0000256" key="6">
    <source>
        <dbReference type="ARBA" id="ARBA00023136"/>
    </source>
</evidence>
<evidence type="ECO:0000259" key="10">
    <source>
        <dbReference type="PROSITE" id="PS51779"/>
    </source>
</evidence>
<feature type="compositionally biased region" description="Basic and acidic residues" evidence="9">
    <location>
        <begin position="8"/>
        <end position="23"/>
    </location>
</feature>
<comment type="function">
    <text evidence="8">Essential cell division protein.</text>
</comment>
<evidence type="ECO:0000256" key="8">
    <source>
        <dbReference type="HAMAP-Rule" id="MF_00911"/>
    </source>
</evidence>
<dbReference type="HAMAP" id="MF_00911">
    <property type="entry name" value="FtsQ_subfam"/>
    <property type="match status" value="1"/>
</dbReference>
<accession>A0ABP6P7U9</accession>
<evidence type="ECO:0000256" key="4">
    <source>
        <dbReference type="ARBA" id="ARBA00022692"/>
    </source>
</evidence>
<dbReference type="Pfam" id="PF08478">
    <property type="entry name" value="POTRA_1"/>
    <property type="match status" value="1"/>
</dbReference>
<evidence type="ECO:0000313" key="12">
    <source>
        <dbReference type="Proteomes" id="UP001499924"/>
    </source>
</evidence>
<feature type="domain" description="POTRA" evidence="10">
    <location>
        <begin position="69"/>
        <end position="137"/>
    </location>
</feature>
<keyword evidence="6 8" id="KW-0472">Membrane</keyword>
<comment type="similarity">
    <text evidence="8">Belongs to the FtsQ/DivIB family. FtsQ subfamily.</text>
</comment>
<gene>
    <name evidence="8" type="primary">ftsQ</name>
    <name evidence="11" type="ORF">GCM10010531_25360</name>
</gene>
<dbReference type="Gene3D" id="3.10.20.310">
    <property type="entry name" value="membrane protein fhac"/>
    <property type="match status" value="1"/>
</dbReference>
<comment type="caution">
    <text evidence="11">The sequence shown here is derived from an EMBL/GenBank/DDBJ whole genome shotgun (WGS) entry which is preliminary data.</text>
</comment>
<feature type="transmembrane region" description="Helical" evidence="8">
    <location>
        <begin position="46"/>
        <end position="64"/>
    </location>
</feature>
<dbReference type="RefSeq" id="WP_344689264.1">
    <property type="nucleotide sequence ID" value="NZ_BAAAVV010000005.1"/>
</dbReference>
<dbReference type="Pfam" id="PF03799">
    <property type="entry name" value="FtsQ_DivIB_C"/>
    <property type="match status" value="1"/>
</dbReference>
<dbReference type="PANTHER" id="PTHR37820:SF1">
    <property type="entry name" value="CELL DIVISION PROTEIN FTSQ"/>
    <property type="match status" value="1"/>
</dbReference>
<sequence length="268" mass="27595">MSRTGTTTRDRIRAPRRTAERHGGSSPVTPLATRRRPRRGGRRRRTVLAGAGVLALGLAVWLVWAGPLLAVSTVRVDGVSSLSAELVREAAGVQQGTPLLRVDVDAAEARVADLPQVASVEVTRGWPQTVVVTVVERVPVAVVGEPGRRSLVDAEGVLFDSVSGEPPAGVVQLVVENPGPDDAATTAALTAIGSLPDALREQVAGVAAADPEDISMALTDGTIVRWGSAEDSPAKASALAALVDQIASGSLEPATTIDVSAPDAVVLR</sequence>
<feature type="region of interest" description="Disordered" evidence="9">
    <location>
        <begin position="1"/>
        <end position="44"/>
    </location>
</feature>
<comment type="subcellular location">
    <subcellularLocation>
        <location evidence="8">Cell membrane</location>
        <topology evidence="8">Single-pass type II membrane protein</topology>
    </subcellularLocation>
    <subcellularLocation>
        <location evidence="1">Membrane</location>
    </subcellularLocation>
    <text evidence="8">Localizes to the division septum.</text>
</comment>
<name>A0ABP6P7U9_9ACTN</name>
<evidence type="ECO:0000256" key="3">
    <source>
        <dbReference type="ARBA" id="ARBA00022618"/>
    </source>
</evidence>
<evidence type="ECO:0000256" key="1">
    <source>
        <dbReference type="ARBA" id="ARBA00004370"/>
    </source>
</evidence>
<reference evidence="12" key="1">
    <citation type="journal article" date="2019" name="Int. J. Syst. Evol. Microbiol.">
        <title>The Global Catalogue of Microorganisms (GCM) 10K type strain sequencing project: providing services to taxonomists for standard genome sequencing and annotation.</title>
        <authorList>
            <consortium name="The Broad Institute Genomics Platform"/>
            <consortium name="The Broad Institute Genome Sequencing Center for Infectious Disease"/>
            <person name="Wu L."/>
            <person name="Ma J."/>
        </authorList>
    </citation>
    <scope>NUCLEOTIDE SEQUENCE [LARGE SCALE GENOMIC DNA]</scope>
    <source>
        <strain evidence="12">JCM 15614</strain>
    </source>
</reference>
<feature type="compositionally biased region" description="Basic residues" evidence="9">
    <location>
        <begin position="33"/>
        <end position="44"/>
    </location>
</feature>
<dbReference type="InterPro" id="IPR026579">
    <property type="entry name" value="FtsQ"/>
</dbReference>
<dbReference type="PANTHER" id="PTHR37820">
    <property type="entry name" value="CELL DIVISION PROTEIN DIVIB"/>
    <property type="match status" value="1"/>
</dbReference>
<dbReference type="Proteomes" id="UP001499924">
    <property type="component" value="Unassembled WGS sequence"/>
</dbReference>
<dbReference type="InterPro" id="IPR013685">
    <property type="entry name" value="POTRA_FtsQ_type"/>
</dbReference>
<keyword evidence="12" id="KW-1185">Reference proteome</keyword>
<dbReference type="InterPro" id="IPR005548">
    <property type="entry name" value="Cell_div_FtsQ/DivIB_C"/>
</dbReference>
<keyword evidence="3 8" id="KW-0132">Cell division</keyword>
<protein>
    <recommendedName>
        <fullName evidence="8">Cell division protein FtsQ</fullName>
    </recommendedName>
</protein>
<dbReference type="InterPro" id="IPR050487">
    <property type="entry name" value="FtsQ_DivIB"/>
</dbReference>
<keyword evidence="5 8" id="KW-1133">Transmembrane helix</keyword>